<reference evidence="3 4" key="1">
    <citation type="submission" date="2017-10" db="EMBL/GenBank/DDBJ databases">
        <title>The draft genome sequence of Lewinella nigricans NBRC 102662.</title>
        <authorList>
            <person name="Wang K."/>
        </authorList>
    </citation>
    <scope>NUCLEOTIDE SEQUENCE [LARGE SCALE GENOMIC DNA]</scope>
    <source>
        <strain evidence="3 4">NBRC 102662</strain>
    </source>
</reference>
<gene>
    <name evidence="3" type="ORF">CRP01_12440</name>
</gene>
<keyword evidence="4" id="KW-1185">Reference proteome</keyword>
<proteinExistence type="predicted"/>
<dbReference type="AlphaFoldDB" id="A0A2D0NCY7"/>
<evidence type="ECO:0000256" key="1">
    <source>
        <dbReference type="SAM" id="SignalP"/>
    </source>
</evidence>
<feature type="domain" description="SCP" evidence="2">
    <location>
        <begin position="47"/>
        <end position="164"/>
    </location>
</feature>
<dbReference type="Pfam" id="PF00188">
    <property type="entry name" value="CAP"/>
    <property type="match status" value="1"/>
</dbReference>
<dbReference type="OrthoDB" id="982527at2"/>
<protein>
    <recommendedName>
        <fullName evidence="2">SCP domain-containing protein</fullName>
    </recommendedName>
</protein>
<evidence type="ECO:0000313" key="4">
    <source>
        <dbReference type="Proteomes" id="UP000223913"/>
    </source>
</evidence>
<dbReference type="PANTHER" id="PTHR31157:SF1">
    <property type="entry name" value="SCP DOMAIN-CONTAINING PROTEIN"/>
    <property type="match status" value="1"/>
</dbReference>
<evidence type="ECO:0000259" key="2">
    <source>
        <dbReference type="Pfam" id="PF00188"/>
    </source>
</evidence>
<feature type="chain" id="PRO_5013175115" description="SCP domain-containing protein" evidence="1">
    <location>
        <begin position="20"/>
        <end position="173"/>
    </location>
</feature>
<dbReference type="RefSeq" id="WP_099150354.1">
    <property type="nucleotide sequence ID" value="NZ_PDUD01000018.1"/>
</dbReference>
<accession>A0A2D0NCY7</accession>
<evidence type="ECO:0000313" key="3">
    <source>
        <dbReference type="EMBL" id="PHN06371.1"/>
    </source>
</evidence>
<keyword evidence="1" id="KW-0732">Signal</keyword>
<dbReference type="PANTHER" id="PTHR31157">
    <property type="entry name" value="SCP DOMAIN-CONTAINING PROTEIN"/>
    <property type="match status" value="1"/>
</dbReference>
<organism evidence="3 4">
    <name type="scientific">Flavilitoribacter nigricans (strain ATCC 23147 / DSM 23189 / NBRC 102662 / NCIMB 1420 / SS-2)</name>
    <name type="common">Lewinella nigricans</name>
    <dbReference type="NCBI Taxonomy" id="1122177"/>
    <lineage>
        <taxon>Bacteria</taxon>
        <taxon>Pseudomonadati</taxon>
        <taxon>Bacteroidota</taxon>
        <taxon>Saprospiria</taxon>
        <taxon>Saprospirales</taxon>
        <taxon>Lewinellaceae</taxon>
        <taxon>Flavilitoribacter</taxon>
    </lineage>
</organism>
<comment type="caution">
    <text evidence="3">The sequence shown here is derived from an EMBL/GenBank/DDBJ whole genome shotgun (WGS) entry which is preliminary data.</text>
</comment>
<dbReference type="PROSITE" id="PS51257">
    <property type="entry name" value="PROKAR_LIPOPROTEIN"/>
    <property type="match status" value="1"/>
</dbReference>
<dbReference type="SUPFAM" id="SSF55797">
    <property type="entry name" value="PR-1-like"/>
    <property type="match status" value="1"/>
</dbReference>
<dbReference type="CDD" id="cd05379">
    <property type="entry name" value="CAP_bacterial"/>
    <property type="match status" value="1"/>
</dbReference>
<dbReference type="InterPro" id="IPR035940">
    <property type="entry name" value="CAP_sf"/>
</dbReference>
<dbReference type="Gene3D" id="3.40.33.10">
    <property type="entry name" value="CAP"/>
    <property type="match status" value="1"/>
</dbReference>
<sequence>MRIRSLALFLLGFSFMFTSCELEDFLPADQETAAEAEATPEGMSQMLSLVNELRSEGCRCGSKYMPPVAPLSWDADLERAALRHAYDMKSNDFFDHTGSDGTDVSDRVSDAGYSWQAVGENIAWGYRDIQSVFAGWRDSPGHCRNMMNGNFRQMGSARVGNYWVQAFARPRSS</sequence>
<feature type="signal peptide" evidence="1">
    <location>
        <begin position="1"/>
        <end position="19"/>
    </location>
</feature>
<dbReference type="InterPro" id="IPR014044">
    <property type="entry name" value="CAP_dom"/>
</dbReference>
<dbReference type="EMBL" id="PDUD01000018">
    <property type="protein sequence ID" value="PHN06371.1"/>
    <property type="molecule type" value="Genomic_DNA"/>
</dbReference>
<dbReference type="Proteomes" id="UP000223913">
    <property type="component" value="Unassembled WGS sequence"/>
</dbReference>
<name>A0A2D0NCY7_FLAN2</name>